<proteinExistence type="inferred from homology"/>
<dbReference type="InParanoid" id="A0A259TWJ2"/>
<dbReference type="GO" id="GO:0003677">
    <property type="term" value="F:DNA binding"/>
    <property type="evidence" value="ECO:0007669"/>
    <property type="project" value="UniProtKB-KW"/>
</dbReference>
<dbReference type="RefSeq" id="WP_094546040.1">
    <property type="nucleotide sequence ID" value="NZ_MQWB01000001.1"/>
</dbReference>
<dbReference type="GO" id="GO:0045892">
    <property type="term" value="P:negative regulation of DNA-templated transcription"/>
    <property type="evidence" value="ECO:0007669"/>
    <property type="project" value="InterPro"/>
</dbReference>
<organism evidence="5 6">
    <name type="scientific">Rubricoccus marinus</name>
    <dbReference type="NCBI Taxonomy" id="716817"/>
    <lineage>
        <taxon>Bacteria</taxon>
        <taxon>Pseudomonadati</taxon>
        <taxon>Rhodothermota</taxon>
        <taxon>Rhodothermia</taxon>
        <taxon>Rhodothermales</taxon>
        <taxon>Rubricoccaceae</taxon>
        <taxon>Rubricoccus</taxon>
    </lineage>
</organism>
<dbReference type="Proteomes" id="UP000216446">
    <property type="component" value="Unassembled WGS sequence"/>
</dbReference>
<keyword evidence="2" id="KW-0805">Transcription regulation</keyword>
<evidence type="ECO:0000256" key="4">
    <source>
        <dbReference type="ARBA" id="ARBA00023163"/>
    </source>
</evidence>
<evidence type="ECO:0000256" key="1">
    <source>
        <dbReference type="ARBA" id="ARBA00011046"/>
    </source>
</evidence>
<dbReference type="InterPro" id="IPR036390">
    <property type="entry name" value="WH_DNA-bd_sf"/>
</dbReference>
<dbReference type="AlphaFoldDB" id="A0A259TWJ2"/>
<sequence>MPTPPALSRRERQVLDVLHRLGRATAAEVRAALEDPPSDSAVRTHLRILEEKGHATHEQDGPRYVYLPAVATEKAGKGALQHLVKTFYEGAPLRAAAALLDDGALTDSDLDRLAALIEQARTSGR</sequence>
<dbReference type="Pfam" id="PF03965">
    <property type="entry name" value="Penicillinase_R"/>
    <property type="match status" value="1"/>
</dbReference>
<dbReference type="EMBL" id="MQWB01000001">
    <property type="protein sequence ID" value="OZC02123.1"/>
    <property type="molecule type" value="Genomic_DNA"/>
</dbReference>
<dbReference type="OrthoDB" id="1098508at2"/>
<keyword evidence="3" id="KW-0238">DNA-binding</keyword>
<evidence type="ECO:0000313" key="5">
    <source>
        <dbReference type="EMBL" id="OZC02123.1"/>
    </source>
</evidence>
<gene>
    <name evidence="5" type="ORF">BSZ36_03460</name>
</gene>
<dbReference type="SUPFAM" id="SSF46785">
    <property type="entry name" value="Winged helix' DNA-binding domain"/>
    <property type="match status" value="1"/>
</dbReference>
<dbReference type="Gene3D" id="1.10.10.10">
    <property type="entry name" value="Winged helix-like DNA-binding domain superfamily/Winged helix DNA-binding domain"/>
    <property type="match status" value="1"/>
</dbReference>
<dbReference type="InterPro" id="IPR005650">
    <property type="entry name" value="BlaI_family"/>
</dbReference>
<protein>
    <submittedName>
        <fullName evidence="5">CopY family transcriptional regulator</fullName>
    </submittedName>
</protein>
<name>A0A259TWJ2_9BACT</name>
<keyword evidence="6" id="KW-1185">Reference proteome</keyword>
<accession>A0A259TWJ2</accession>
<evidence type="ECO:0000256" key="2">
    <source>
        <dbReference type="ARBA" id="ARBA00023015"/>
    </source>
</evidence>
<evidence type="ECO:0000256" key="3">
    <source>
        <dbReference type="ARBA" id="ARBA00023125"/>
    </source>
</evidence>
<dbReference type="InterPro" id="IPR036388">
    <property type="entry name" value="WH-like_DNA-bd_sf"/>
</dbReference>
<evidence type="ECO:0000313" key="6">
    <source>
        <dbReference type="Proteomes" id="UP000216446"/>
    </source>
</evidence>
<keyword evidence="4" id="KW-0804">Transcription</keyword>
<comment type="similarity">
    <text evidence="1">Belongs to the BlaI transcriptional regulatory family.</text>
</comment>
<comment type="caution">
    <text evidence="5">The sequence shown here is derived from an EMBL/GenBank/DDBJ whole genome shotgun (WGS) entry which is preliminary data.</text>
</comment>
<reference evidence="5 6" key="1">
    <citation type="submission" date="2016-11" db="EMBL/GenBank/DDBJ databases">
        <title>Study of marine rhodopsin-containing bacteria.</title>
        <authorList>
            <person name="Yoshizawa S."/>
            <person name="Kumagai Y."/>
            <person name="Kogure K."/>
        </authorList>
    </citation>
    <scope>NUCLEOTIDE SEQUENCE [LARGE SCALE GENOMIC DNA]</scope>
    <source>
        <strain evidence="5 6">SG-29</strain>
    </source>
</reference>